<sequence>MDISDLPVWLVKILDAILIFLTNVLVALGLTPSETNILILIVVIVLILMGLLVLFSGGATPSAKKRRGTSASATFQPNPTNGMVVVMADYPFVFRLDKKGEPLGWWVKHETGPEALLRLGDRCWDVRILKKLTEKQIAEIEAGLNKDLQTGVITSGKFSFQGLEREVREAVTLKVVVVTGNPGYFPGGEGAIDYLFAASNEEGVSPEEESLLLLENPYIPHKPSKLRTWTASDLVPISVEAFESLTKEAFAKVEAKKKSRR</sequence>
<comment type="caution">
    <text evidence="2">The sequence shown here is derived from an EMBL/GenBank/DDBJ whole genome shotgun (WGS) entry which is preliminary data.</text>
</comment>
<gene>
    <name evidence="2" type="ORF">A2Y68_01685</name>
</gene>
<protein>
    <submittedName>
        <fullName evidence="2">Uncharacterized protein</fullName>
    </submittedName>
</protein>
<dbReference type="AlphaFoldDB" id="A0A1F7X4Z3"/>
<dbReference type="EMBL" id="MGFR01000001">
    <property type="protein sequence ID" value="OGM10136.1"/>
    <property type="molecule type" value="Genomic_DNA"/>
</dbReference>
<evidence type="ECO:0000313" key="3">
    <source>
        <dbReference type="Proteomes" id="UP000176778"/>
    </source>
</evidence>
<keyword evidence="1" id="KW-1133">Transmembrane helix</keyword>
<feature type="transmembrane region" description="Helical" evidence="1">
    <location>
        <begin position="9"/>
        <end position="31"/>
    </location>
</feature>
<evidence type="ECO:0000256" key="1">
    <source>
        <dbReference type="SAM" id="Phobius"/>
    </source>
</evidence>
<keyword evidence="1" id="KW-0472">Membrane</keyword>
<name>A0A1F7X4Z3_9BACT</name>
<evidence type="ECO:0000313" key="2">
    <source>
        <dbReference type="EMBL" id="OGM10136.1"/>
    </source>
</evidence>
<keyword evidence="1" id="KW-0812">Transmembrane</keyword>
<dbReference type="Proteomes" id="UP000176778">
    <property type="component" value="Unassembled WGS sequence"/>
</dbReference>
<reference evidence="2 3" key="1">
    <citation type="journal article" date="2016" name="Nat. Commun.">
        <title>Thousands of microbial genomes shed light on interconnected biogeochemical processes in an aquifer system.</title>
        <authorList>
            <person name="Anantharaman K."/>
            <person name="Brown C.T."/>
            <person name="Hug L.A."/>
            <person name="Sharon I."/>
            <person name="Castelle C.J."/>
            <person name="Probst A.J."/>
            <person name="Thomas B.C."/>
            <person name="Singh A."/>
            <person name="Wilkins M.J."/>
            <person name="Karaoz U."/>
            <person name="Brodie E.L."/>
            <person name="Williams K.H."/>
            <person name="Hubbard S.S."/>
            <person name="Banfield J.F."/>
        </authorList>
    </citation>
    <scope>NUCLEOTIDE SEQUENCE [LARGE SCALE GENOMIC DNA]</scope>
</reference>
<accession>A0A1F7X4Z3</accession>
<organism evidence="2 3">
    <name type="scientific">Candidatus Woesebacteria bacterium RBG_13_46_13</name>
    <dbReference type="NCBI Taxonomy" id="1802479"/>
    <lineage>
        <taxon>Bacteria</taxon>
        <taxon>Candidatus Woeseibacteriota</taxon>
    </lineage>
</organism>
<proteinExistence type="predicted"/>
<feature type="transmembrane region" description="Helical" evidence="1">
    <location>
        <begin position="37"/>
        <end position="57"/>
    </location>
</feature>